<evidence type="ECO:0000259" key="1">
    <source>
        <dbReference type="PROSITE" id="PS50888"/>
    </source>
</evidence>
<dbReference type="GO" id="GO:0046983">
    <property type="term" value="F:protein dimerization activity"/>
    <property type="evidence" value="ECO:0007669"/>
    <property type="project" value="InterPro"/>
</dbReference>
<keyword evidence="3" id="KW-1185">Reference proteome</keyword>
<dbReference type="SUPFAM" id="SSF47459">
    <property type="entry name" value="HLH, helix-loop-helix DNA-binding domain"/>
    <property type="match status" value="1"/>
</dbReference>
<protein>
    <recommendedName>
        <fullName evidence="1">BHLH domain-containing protein</fullName>
    </recommendedName>
</protein>
<proteinExistence type="predicted"/>
<sequence>MVVCGCAAGRSWTYKLDLTSLSSLLHSGARNHMFQIKMVELKSKVRVPTLCVCEASLRPHQHHHTASTTVLHHHLHHLPQPTKMPSGPHASRIVRKYRRSRLKRVKKQEYKKLRDMVPALQERTIVTKVEVIEEAIKYIDELHTALIQRFRARGLPATLKDLPLEPREIHGGNIRELVRHLLASSNPASLPPARIENARTLPTFIQKLGKARRC</sequence>
<dbReference type="InterPro" id="IPR011598">
    <property type="entry name" value="bHLH_dom"/>
</dbReference>
<feature type="domain" description="BHLH" evidence="1">
    <location>
        <begin position="90"/>
        <end position="142"/>
    </location>
</feature>
<accession>A0AAW0W3A7</accession>
<dbReference type="Gene3D" id="4.10.280.10">
    <property type="entry name" value="Helix-loop-helix DNA-binding domain"/>
    <property type="match status" value="1"/>
</dbReference>
<gene>
    <name evidence="2" type="ORF">OTU49_011478</name>
</gene>
<organism evidence="2 3">
    <name type="scientific">Cherax quadricarinatus</name>
    <name type="common">Australian red claw crayfish</name>
    <dbReference type="NCBI Taxonomy" id="27406"/>
    <lineage>
        <taxon>Eukaryota</taxon>
        <taxon>Metazoa</taxon>
        <taxon>Ecdysozoa</taxon>
        <taxon>Arthropoda</taxon>
        <taxon>Crustacea</taxon>
        <taxon>Multicrustacea</taxon>
        <taxon>Malacostraca</taxon>
        <taxon>Eumalacostraca</taxon>
        <taxon>Eucarida</taxon>
        <taxon>Decapoda</taxon>
        <taxon>Pleocyemata</taxon>
        <taxon>Astacidea</taxon>
        <taxon>Parastacoidea</taxon>
        <taxon>Parastacidae</taxon>
        <taxon>Cherax</taxon>
    </lineage>
</organism>
<dbReference type="Pfam" id="PF00010">
    <property type="entry name" value="HLH"/>
    <property type="match status" value="1"/>
</dbReference>
<name>A0AAW0W3A7_CHEQU</name>
<comment type="caution">
    <text evidence="2">The sequence shown here is derived from an EMBL/GenBank/DDBJ whole genome shotgun (WGS) entry which is preliminary data.</text>
</comment>
<dbReference type="InterPro" id="IPR036638">
    <property type="entry name" value="HLH_DNA-bd_sf"/>
</dbReference>
<dbReference type="AlphaFoldDB" id="A0AAW0W3A7"/>
<dbReference type="PROSITE" id="PS50888">
    <property type="entry name" value="BHLH"/>
    <property type="match status" value="1"/>
</dbReference>
<reference evidence="2 3" key="1">
    <citation type="journal article" date="2024" name="BMC Genomics">
        <title>Genome assembly of redclaw crayfish (Cherax quadricarinatus) provides insights into its immune adaptation and hypoxia tolerance.</title>
        <authorList>
            <person name="Liu Z."/>
            <person name="Zheng J."/>
            <person name="Li H."/>
            <person name="Fang K."/>
            <person name="Wang S."/>
            <person name="He J."/>
            <person name="Zhou D."/>
            <person name="Weng S."/>
            <person name="Chi M."/>
            <person name="Gu Z."/>
            <person name="He J."/>
            <person name="Li F."/>
            <person name="Wang M."/>
        </authorList>
    </citation>
    <scope>NUCLEOTIDE SEQUENCE [LARGE SCALE GENOMIC DNA]</scope>
    <source>
        <strain evidence="2">ZL_2023a</strain>
    </source>
</reference>
<dbReference type="Proteomes" id="UP001445076">
    <property type="component" value="Unassembled WGS sequence"/>
</dbReference>
<evidence type="ECO:0000313" key="2">
    <source>
        <dbReference type="EMBL" id="KAK8723649.1"/>
    </source>
</evidence>
<evidence type="ECO:0000313" key="3">
    <source>
        <dbReference type="Proteomes" id="UP001445076"/>
    </source>
</evidence>
<dbReference type="EMBL" id="JARKIK010000088">
    <property type="protein sequence ID" value="KAK8723649.1"/>
    <property type="molecule type" value="Genomic_DNA"/>
</dbReference>